<feature type="transmembrane region" description="Helical" evidence="1">
    <location>
        <begin position="146"/>
        <end position="168"/>
    </location>
</feature>
<evidence type="ECO:0000256" key="1">
    <source>
        <dbReference type="SAM" id="Phobius"/>
    </source>
</evidence>
<dbReference type="AlphaFoldDB" id="A0A344TNF6"/>
<keyword evidence="1" id="KW-0812">Transmembrane</keyword>
<protein>
    <recommendedName>
        <fullName evidence="4">EpsG family protein</fullName>
    </recommendedName>
</protein>
<feature type="transmembrane region" description="Helical" evidence="1">
    <location>
        <begin position="114"/>
        <end position="134"/>
    </location>
</feature>
<feature type="transmembrane region" description="Helical" evidence="1">
    <location>
        <begin position="80"/>
        <end position="102"/>
    </location>
</feature>
<proteinExistence type="predicted"/>
<feature type="transmembrane region" description="Helical" evidence="1">
    <location>
        <begin position="206"/>
        <end position="225"/>
    </location>
</feature>
<dbReference type="OrthoDB" id="928695at2"/>
<feature type="transmembrane region" description="Helical" evidence="1">
    <location>
        <begin position="6"/>
        <end position="24"/>
    </location>
</feature>
<organism evidence="2 3">
    <name type="scientific">Runella rosea</name>
    <dbReference type="NCBI Taxonomy" id="2259595"/>
    <lineage>
        <taxon>Bacteria</taxon>
        <taxon>Pseudomonadati</taxon>
        <taxon>Bacteroidota</taxon>
        <taxon>Cytophagia</taxon>
        <taxon>Cytophagales</taxon>
        <taxon>Spirosomataceae</taxon>
        <taxon>Runella</taxon>
    </lineage>
</organism>
<name>A0A344TNF6_9BACT</name>
<sequence>MFLALIISTGTLLTFNFILVEKGLRSLYLEMRQPGSMGGLFWDDIIKQGADPFTPKDYEAGSHEANQTFRLTIPLIAQALHLNVAGLYALHVFMGLVFLWFMTRVVFEIVKDKILTFYFMTGFTAIYAGANFYINFLGHCDAFPFCFMVLAFYFRNPLSVLIFTQLAFWCDERAIINSSYLGLWYVLPLIKQVVDKRQFSLKEIPLPVIALVVSAGIYLAIRQWLSTTYGLKVGHDNDLSQRTSLWSLSILGDKFTRGLEGFWLIVFAGMVVLAMLKDWWTLVLLGGCILITGVIGVMVADGTRSLSFGFYMFFFMLTILREHIPINQLKYLLIVSTLVSLMLPMSFP</sequence>
<keyword evidence="1" id="KW-1133">Transmembrane helix</keyword>
<reference evidence="2 3" key="1">
    <citation type="submission" date="2018-07" db="EMBL/GenBank/DDBJ databases">
        <title>Genome sequencing of Runella.</title>
        <authorList>
            <person name="Baek M.-G."/>
            <person name="Yi H."/>
        </authorList>
    </citation>
    <scope>NUCLEOTIDE SEQUENCE [LARGE SCALE GENOMIC DNA]</scope>
    <source>
        <strain evidence="2 3">HYN0085</strain>
    </source>
</reference>
<dbReference type="EMBL" id="CP030850">
    <property type="protein sequence ID" value="AXE20177.1"/>
    <property type="molecule type" value="Genomic_DNA"/>
</dbReference>
<keyword evidence="3" id="KW-1185">Reference proteome</keyword>
<feature type="transmembrane region" description="Helical" evidence="1">
    <location>
        <begin position="255"/>
        <end position="275"/>
    </location>
</feature>
<dbReference type="KEGG" id="run:DR864_21700"/>
<feature type="transmembrane region" description="Helical" evidence="1">
    <location>
        <begin position="174"/>
        <end position="194"/>
    </location>
</feature>
<evidence type="ECO:0000313" key="3">
    <source>
        <dbReference type="Proteomes" id="UP000251993"/>
    </source>
</evidence>
<dbReference type="Proteomes" id="UP000251993">
    <property type="component" value="Chromosome"/>
</dbReference>
<feature type="transmembrane region" description="Helical" evidence="1">
    <location>
        <begin position="282"/>
        <end position="300"/>
    </location>
</feature>
<keyword evidence="1" id="KW-0472">Membrane</keyword>
<feature type="transmembrane region" description="Helical" evidence="1">
    <location>
        <begin position="306"/>
        <end position="324"/>
    </location>
</feature>
<gene>
    <name evidence="2" type="ORF">DR864_21700</name>
</gene>
<evidence type="ECO:0000313" key="2">
    <source>
        <dbReference type="EMBL" id="AXE20177.1"/>
    </source>
</evidence>
<evidence type="ECO:0008006" key="4">
    <source>
        <dbReference type="Google" id="ProtNLM"/>
    </source>
</evidence>
<accession>A0A344TNF6</accession>